<dbReference type="NCBIfam" id="NF001846">
    <property type="entry name" value="PRK00571.1-3"/>
    <property type="match status" value="1"/>
</dbReference>
<keyword evidence="4 11" id="KW-0813">Transport</keyword>
<dbReference type="InterPro" id="IPR001469">
    <property type="entry name" value="ATP_synth_F1_dsu/esu"/>
</dbReference>
<dbReference type="PANTHER" id="PTHR13822:SF10">
    <property type="entry name" value="ATP SYNTHASE EPSILON CHAIN, CHLOROPLASTIC"/>
    <property type="match status" value="1"/>
</dbReference>
<evidence type="ECO:0000256" key="8">
    <source>
        <dbReference type="ARBA" id="ARBA00023136"/>
    </source>
</evidence>
<dbReference type="GO" id="GO:0046933">
    <property type="term" value="F:proton-transporting ATP synthase activity, rotational mechanism"/>
    <property type="evidence" value="ECO:0007669"/>
    <property type="project" value="UniProtKB-UniRule"/>
</dbReference>
<dbReference type="NCBIfam" id="TIGR01216">
    <property type="entry name" value="ATP_synt_epsi"/>
    <property type="match status" value="1"/>
</dbReference>
<dbReference type="GO" id="GO:0045259">
    <property type="term" value="C:proton-transporting ATP synthase complex"/>
    <property type="evidence" value="ECO:0007669"/>
    <property type="project" value="UniProtKB-KW"/>
</dbReference>
<dbReference type="OrthoDB" id="9804110at2"/>
<evidence type="ECO:0000313" key="16">
    <source>
        <dbReference type="EMBL" id="TDW20558.1"/>
    </source>
</evidence>
<keyword evidence="17" id="KW-1185">Reference proteome</keyword>
<dbReference type="HAMAP" id="MF_00530">
    <property type="entry name" value="ATP_synth_epsil_bac"/>
    <property type="match status" value="1"/>
</dbReference>
<dbReference type="CDD" id="cd12152">
    <property type="entry name" value="F1-ATPase_delta"/>
    <property type="match status" value="1"/>
</dbReference>
<dbReference type="EMBL" id="SODD01000012">
    <property type="protein sequence ID" value="TDW20558.1"/>
    <property type="molecule type" value="Genomic_DNA"/>
</dbReference>
<dbReference type="Proteomes" id="UP000294743">
    <property type="component" value="Unassembled WGS sequence"/>
</dbReference>
<feature type="domain" description="ATP synthase epsilon subunit C-terminal" evidence="14">
    <location>
        <begin position="84"/>
        <end position="128"/>
    </location>
</feature>
<comment type="caution">
    <text evidence="16">The sequence shown here is derived from an EMBL/GenBank/DDBJ whole genome shotgun (WGS) entry which is preliminary data.</text>
</comment>
<gene>
    <name evidence="11" type="primary">atpC</name>
    <name evidence="16" type="ORF">EDD63_11224</name>
</gene>
<dbReference type="SUPFAM" id="SSF51344">
    <property type="entry name" value="Epsilon subunit of F1F0-ATP synthase N-terminal domain"/>
    <property type="match status" value="1"/>
</dbReference>
<sequence length="130" mass="14522">MIDVRIITPSGMYLHTEVDQLNARSVDGNFGLLPDHMPMVAMLDISSMTLIRDGVEKDYAVSGGLLEYSKNIVTVLTDAIEGEEDIDIERAKAAKERAEKRLQAKEHSLNMRRAEVALRKAINRINVKGK</sequence>
<evidence type="ECO:0000256" key="9">
    <source>
        <dbReference type="ARBA" id="ARBA00023196"/>
    </source>
</evidence>
<evidence type="ECO:0000313" key="17">
    <source>
        <dbReference type="Proteomes" id="UP000294743"/>
    </source>
</evidence>
<dbReference type="InterPro" id="IPR020546">
    <property type="entry name" value="ATP_synth_F1_dsu/esu_N"/>
</dbReference>
<evidence type="ECO:0000256" key="1">
    <source>
        <dbReference type="ARBA" id="ARBA00003543"/>
    </source>
</evidence>
<dbReference type="SUPFAM" id="SSF46604">
    <property type="entry name" value="Epsilon subunit of F1F0-ATP synthase C-terminal domain"/>
    <property type="match status" value="1"/>
</dbReference>
<protein>
    <recommendedName>
        <fullName evidence="11">ATP synthase epsilon chain</fullName>
    </recommendedName>
    <alternativeName>
        <fullName evidence="11">ATP synthase F1 sector epsilon subunit</fullName>
    </alternativeName>
    <alternativeName>
        <fullName evidence="11">F-ATPase epsilon subunit</fullName>
    </alternativeName>
</protein>
<keyword evidence="7 11" id="KW-0406">Ion transport</keyword>
<evidence type="ECO:0000256" key="5">
    <source>
        <dbReference type="ARBA" id="ARBA00022475"/>
    </source>
</evidence>
<organism evidence="16 17">
    <name type="scientific">Breznakia blatticola</name>
    <dbReference type="NCBI Taxonomy" id="1754012"/>
    <lineage>
        <taxon>Bacteria</taxon>
        <taxon>Bacillati</taxon>
        <taxon>Bacillota</taxon>
        <taxon>Erysipelotrichia</taxon>
        <taxon>Erysipelotrichales</taxon>
        <taxon>Erysipelotrichaceae</taxon>
        <taxon>Breznakia</taxon>
    </lineage>
</organism>
<evidence type="ECO:0000256" key="4">
    <source>
        <dbReference type="ARBA" id="ARBA00022448"/>
    </source>
</evidence>
<accession>A0A4R7ZUV3</accession>
<comment type="function">
    <text evidence="1 11">Produces ATP from ADP in the presence of a proton gradient across the membrane.</text>
</comment>
<comment type="subunit">
    <text evidence="11 12">F-type ATPases have 2 components, CF(1) - the catalytic core - and CF(0) - the membrane proton channel. CF(1) has five subunits: alpha(3), beta(3), gamma(1), delta(1), epsilon(1). CF(0) has three main subunits: a, b and c.</text>
</comment>
<evidence type="ECO:0000259" key="15">
    <source>
        <dbReference type="Pfam" id="PF02823"/>
    </source>
</evidence>
<evidence type="ECO:0000256" key="13">
    <source>
        <dbReference type="SAM" id="Coils"/>
    </source>
</evidence>
<reference evidence="16 17" key="1">
    <citation type="submission" date="2019-03" db="EMBL/GenBank/DDBJ databases">
        <title>Genomic Encyclopedia of Type Strains, Phase IV (KMG-IV): sequencing the most valuable type-strain genomes for metagenomic binning, comparative biology and taxonomic classification.</title>
        <authorList>
            <person name="Goeker M."/>
        </authorList>
    </citation>
    <scope>NUCLEOTIDE SEQUENCE [LARGE SCALE GENOMIC DNA]</scope>
    <source>
        <strain evidence="16 17">DSM 28867</strain>
    </source>
</reference>
<proteinExistence type="inferred from homology"/>
<dbReference type="PANTHER" id="PTHR13822">
    <property type="entry name" value="ATP SYNTHASE DELTA/EPSILON CHAIN"/>
    <property type="match status" value="1"/>
</dbReference>
<evidence type="ECO:0000256" key="12">
    <source>
        <dbReference type="RuleBase" id="RU003656"/>
    </source>
</evidence>
<evidence type="ECO:0000256" key="11">
    <source>
        <dbReference type="HAMAP-Rule" id="MF_00530"/>
    </source>
</evidence>
<keyword evidence="13" id="KW-0175">Coiled coil</keyword>
<dbReference type="Pfam" id="PF02823">
    <property type="entry name" value="ATP-synt_DE_N"/>
    <property type="match status" value="1"/>
</dbReference>
<feature type="domain" description="ATP synthase F1 complex delta/epsilon subunit N-terminal" evidence="15">
    <location>
        <begin position="3"/>
        <end position="79"/>
    </location>
</feature>
<evidence type="ECO:0000256" key="6">
    <source>
        <dbReference type="ARBA" id="ARBA00022781"/>
    </source>
</evidence>
<keyword evidence="6 11" id="KW-0375">Hydrogen ion transport</keyword>
<evidence type="ECO:0000256" key="10">
    <source>
        <dbReference type="ARBA" id="ARBA00023310"/>
    </source>
</evidence>
<feature type="coiled-coil region" evidence="13">
    <location>
        <begin position="88"/>
        <end position="124"/>
    </location>
</feature>
<comment type="subcellular location">
    <subcellularLocation>
        <location evidence="2 11">Cell membrane</location>
        <topology evidence="2 11">Peripheral membrane protein</topology>
    </subcellularLocation>
</comment>
<dbReference type="AlphaFoldDB" id="A0A4R7ZUV3"/>
<keyword evidence="5 11" id="KW-1003">Cell membrane</keyword>
<dbReference type="Gene3D" id="1.20.5.440">
    <property type="entry name" value="ATP synthase delta/epsilon subunit, C-terminal domain"/>
    <property type="match status" value="1"/>
</dbReference>
<evidence type="ECO:0000256" key="7">
    <source>
        <dbReference type="ARBA" id="ARBA00023065"/>
    </source>
</evidence>
<dbReference type="Pfam" id="PF00401">
    <property type="entry name" value="ATP-synt_DE"/>
    <property type="match status" value="1"/>
</dbReference>
<keyword evidence="10 11" id="KW-0066">ATP synthesis</keyword>
<comment type="similarity">
    <text evidence="3 11 12">Belongs to the ATPase epsilon chain family.</text>
</comment>
<dbReference type="GO" id="GO:0005524">
    <property type="term" value="F:ATP binding"/>
    <property type="evidence" value="ECO:0007669"/>
    <property type="project" value="UniProtKB-UniRule"/>
</dbReference>
<dbReference type="InterPro" id="IPR036771">
    <property type="entry name" value="ATPsynth_dsu/esu_N"/>
</dbReference>
<keyword evidence="9 11" id="KW-0139">CF(1)</keyword>
<dbReference type="InterPro" id="IPR036794">
    <property type="entry name" value="ATP_F1_dsu/esu_C_sf"/>
</dbReference>
<evidence type="ECO:0000256" key="2">
    <source>
        <dbReference type="ARBA" id="ARBA00004202"/>
    </source>
</evidence>
<dbReference type="RefSeq" id="WP_134169096.1">
    <property type="nucleotide sequence ID" value="NZ_SODD01000012.1"/>
</dbReference>
<evidence type="ECO:0000256" key="3">
    <source>
        <dbReference type="ARBA" id="ARBA00005712"/>
    </source>
</evidence>
<dbReference type="FunFam" id="1.20.5.440:FF:000001">
    <property type="entry name" value="ATP synthase epsilon chain"/>
    <property type="match status" value="1"/>
</dbReference>
<evidence type="ECO:0000259" key="14">
    <source>
        <dbReference type="Pfam" id="PF00401"/>
    </source>
</evidence>
<dbReference type="GO" id="GO:0005886">
    <property type="term" value="C:plasma membrane"/>
    <property type="evidence" value="ECO:0007669"/>
    <property type="project" value="UniProtKB-SubCell"/>
</dbReference>
<dbReference type="InterPro" id="IPR020547">
    <property type="entry name" value="ATP_synth_F1_esu_C"/>
</dbReference>
<dbReference type="Gene3D" id="2.60.15.10">
    <property type="entry name" value="F0F1 ATP synthase delta/epsilon subunit, N-terminal"/>
    <property type="match status" value="1"/>
</dbReference>
<keyword evidence="8 11" id="KW-0472">Membrane</keyword>
<name>A0A4R7ZUV3_9FIRM</name>